<dbReference type="GeneID" id="55494043"/>
<dbReference type="GO" id="GO:0004222">
    <property type="term" value="F:metalloendopeptidase activity"/>
    <property type="evidence" value="ECO:0007669"/>
    <property type="project" value="TreeGrafter"/>
</dbReference>
<accession>A0A0P1EFY5</accession>
<proteinExistence type="predicted"/>
<sequence>MRAVSKSAVAAGVASLAFLAGCEGPIDYDLRGNVGGFSTADAAQAATANRPAPDARGVITYPNYQVAVARRGDTVGDIAARVGLPAAEVARFNGLQAADQLRDGEVVALPRTVSAASSVDIATIAGTAIDAAPADGSVRTSTLEPAQPTAAPAPAPAPAGPEPIRHKVKRGETAYTIARLYNVPVDALAEWNGLGSDFTVREGQFLLIPIKNQPAPRQEAAAVTTVPATTITQPGQGSPTPTPPSATQPLPDEVIKPAEPAPDVTAEAPTTQSNSALGLPVTGTIIRTYKKGSNEGIDIAASPGSPVNAAAAGTVAAITADADQVPIIVVKHNSDLLTVYANVENITVKKGARVKRGQKIASLRGGDNAYVHFEVRKGFESVDPEPYLR</sequence>
<dbReference type="STRING" id="81569.RUM4293_00633"/>
<protein>
    <submittedName>
        <fullName evidence="3">Murein hydrolase activator NlpD</fullName>
    </submittedName>
</protein>
<dbReference type="CDD" id="cd00118">
    <property type="entry name" value="LysM"/>
    <property type="match status" value="2"/>
</dbReference>
<dbReference type="PROSITE" id="PS51782">
    <property type="entry name" value="LYSM"/>
    <property type="match status" value="1"/>
</dbReference>
<dbReference type="SUPFAM" id="SSF51261">
    <property type="entry name" value="Duplicated hybrid motif"/>
    <property type="match status" value="1"/>
</dbReference>
<dbReference type="Pfam" id="PF01551">
    <property type="entry name" value="Peptidase_M23"/>
    <property type="match status" value="1"/>
</dbReference>
<dbReference type="OrthoDB" id="9795421at2"/>
<dbReference type="InterPro" id="IPR036779">
    <property type="entry name" value="LysM_dom_sf"/>
</dbReference>
<dbReference type="PANTHER" id="PTHR21666">
    <property type="entry name" value="PEPTIDASE-RELATED"/>
    <property type="match status" value="1"/>
</dbReference>
<dbReference type="RefSeq" id="WP_058278114.1">
    <property type="nucleotide sequence ID" value="NZ_CYPU01000039.1"/>
</dbReference>
<evidence type="ECO:0000313" key="3">
    <source>
        <dbReference type="EMBL" id="CUH48666.1"/>
    </source>
</evidence>
<evidence type="ECO:0000256" key="1">
    <source>
        <dbReference type="SAM" id="MobiDB-lite"/>
    </source>
</evidence>
<feature type="compositionally biased region" description="Low complexity" evidence="1">
    <location>
        <begin position="230"/>
        <end position="239"/>
    </location>
</feature>
<dbReference type="Gene3D" id="2.70.70.10">
    <property type="entry name" value="Glucose Permease (Domain IIA)"/>
    <property type="match status" value="1"/>
</dbReference>
<dbReference type="Pfam" id="PF01476">
    <property type="entry name" value="LysM"/>
    <property type="match status" value="2"/>
</dbReference>
<dbReference type="InterPro" id="IPR018392">
    <property type="entry name" value="LysM"/>
</dbReference>
<dbReference type="PANTHER" id="PTHR21666:SF270">
    <property type="entry name" value="MUREIN HYDROLASE ACTIVATOR ENVC"/>
    <property type="match status" value="1"/>
</dbReference>
<dbReference type="AlphaFoldDB" id="A0A0P1EFY5"/>
<name>A0A0P1EFY5_9RHOB</name>
<feature type="domain" description="LysM" evidence="2">
    <location>
        <begin position="164"/>
        <end position="208"/>
    </location>
</feature>
<evidence type="ECO:0000259" key="2">
    <source>
        <dbReference type="PROSITE" id="PS51782"/>
    </source>
</evidence>
<dbReference type="Gene3D" id="3.10.350.10">
    <property type="entry name" value="LysM domain"/>
    <property type="match status" value="2"/>
</dbReference>
<keyword evidence="3" id="KW-0378">Hydrolase</keyword>
<feature type="region of interest" description="Disordered" evidence="1">
    <location>
        <begin position="136"/>
        <end position="165"/>
    </location>
</feature>
<dbReference type="SMART" id="SM00257">
    <property type="entry name" value="LysM"/>
    <property type="match status" value="2"/>
</dbReference>
<gene>
    <name evidence="3" type="primary">nlpD_2</name>
    <name evidence="3" type="ORF">RUA4292_02851</name>
</gene>
<dbReference type="InterPro" id="IPR050570">
    <property type="entry name" value="Cell_wall_metabolism_enzyme"/>
</dbReference>
<evidence type="ECO:0000313" key="4">
    <source>
        <dbReference type="Proteomes" id="UP000050783"/>
    </source>
</evidence>
<feature type="region of interest" description="Disordered" evidence="1">
    <location>
        <begin position="230"/>
        <end position="257"/>
    </location>
</feature>
<dbReference type="Proteomes" id="UP000050783">
    <property type="component" value="Unassembled WGS sequence"/>
</dbReference>
<dbReference type="InterPro" id="IPR011055">
    <property type="entry name" value="Dup_hybrid_motif"/>
</dbReference>
<dbReference type="EMBL" id="CYPU01000039">
    <property type="protein sequence ID" value="CUH48666.1"/>
    <property type="molecule type" value="Genomic_DNA"/>
</dbReference>
<dbReference type="CDD" id="cd12797">
    <property type="entry name" value="M23_peptidase"/>
    <property type="match status" value="1"/>
</dbReference>
<reference evidence="3 4" key="1">
    <citation type="submission" date="2015-09" db="EMBL/GenBank/DDBJ databases">
        <authorList>
            <consortium name="Swine Surveillance"/>
        </authorList>
    </citation>
    <scope>NUCLEOTIDE SEQUENCE [LARGE SCALE GENOMIC DNA]</scope>
    <source>
        <strain evidence="3 4">CECT 4292</strain>
    </source>
</reference>
<dbReference type="InterPro" id="IPR016047">
    <property type="entry name" value="M23ase_b-sheet_dom"/>
</dbReference>
<dbReference type="PROSITE" id="PS51257">
    <property type="entry name" value="PROKAR_LIPOPROTEIN"/>
    <property type="match status" value="1"/>
</dbReference>
<organism evidence="3 4">
    <name type="scientific">Ruegeria atlantica</name>
    <dbReference type="NCBI Taxonomy" id="81569"/>
    <lineage>
        <taxon>Bacteria</taxon>
        <taxon>Pseudomonadati</taxon>
        <taxon>Pseudomonadota</taxon>
        <taxon>Alphaproteobacteria</taxon>
        <taxon>Rhodobacterales</taxon>
        <taxon>Roseobacteraceae</taxon>
        <taxon>Ruegeria</taxon>
    </lineage>
</organism>
<feature type="compositionally biased region" description="Pro residues" evidence="1">
    <location>
        <begin position="151"/>
        <end position="161"/>
    </location>
</feature>